<keyword evidence="1" id="KW-0472">Membrane</keyword>
<dbReference type="Pfam" id="PF04205">
    <property type="entry name" value="FMN_bind"/>
    <property type="match status" value="1"/>
</dbReference>
<reference evidence="3" key="1">
    <citation type="submission" date="2020-10" db="EMBL/GenBank/DDBJ databases">
        <authorList>
            <person name="Gilroy R."/>
        </authorList>
    </citation>
    <scope>NUCLEOTIDE SEQUENCE</scope>
    <source>
        <strain evidence="3">G3-4614</strain>
    </source>
</reference>
<evidence type="ECO:0000259" key="2">
    <source>
        <dbReference type="SMART" id="SM00900"/>
    </source>
</evidence>
<dbReference type="SMART" id="SM00900">
    <property type="entry name" value="FMN_bind"/>
    <property type="match status" value="1"/>
</dbReference>
<feature type="transmembrane region" description="Helical" evidence="1">
    <location>
        <begin position="193"/>
        <end position="215"/>
    </location>
</feature>
<reference evidence="3" key="2">
    <citation type="journal article" date="2021" name="PeerJ">
        <title>Extensive microbial diversity within the chicken gut microbiome revealed by metagenomics and culture.</title>
        <authorList>
            <person name="Gilroy R."/>
            <person name="Ravi A."/>
            <person name="Getino M."/>
            <person name="Pursley I."/>
            <person name="Horton D.L."/>
            <person name="Alikhan N.F."/>
            <person name="Baker D."/>
            <person name="Gharbi K."/>
            <person name="Hall N."/>
            <person name="Watson M."/>
            <person name="Adriaenssens E.M."/>
            <person name="Foster-Nyarko E."/>
            <person name="Jarju S."/>
            <person name="Secka A."/>
            <person name="Antonio M."/>
            <person name="Oren A."/>
            <person name="Chaudhuri R.R."/>
            <person name="La Ragione R."/>
            <person name="Hildebrand F."/>
            <person name="Pallen M.J."/>
        </authorList>
    </citation>
    <scope>NUCLEOTIDE SEQUENCE</scope>
    <source>
        <strain evidence="3">G3-4614</strain>
    </source>
</reference>
<dbReference type="Proteomes" id="UP000823636">
    <property type="component" value="Unassembled WGS sequence"/>
</dbReference>
<proteinExistence type="predicted"/>
<evidence type="ECO:0000313" key="3">
    <source>
        <dbReference type="EMBL" id="MBO8438159.1"/>
    </source>
</evidence>
<name>A0A9D9E255_9BACT</name>
<feature type="transmembrane region" description="Helical" evidence="1">
    <location>
        <begin position="221"/>
        <end position="240"/>
    </location>
</feature>
<dbReference type="GO" id="GO:0016020">
    <property type="term" value="C:membrane"/>
    <property type="evidence" value="ECO:0007669"/>
    <property type="project" value="InterPro"/>
</dbReference>
<feature type="transmembrane region" description="Helical" evidence="1">
    <location>
        <begin position="164"/>
        <end position="181"/>
    </location>
</feature>
<feature type="transmembrane region" description="Helical" evidence="1">
    <location>
        <begin position="314"/>
        <end position="334"/>
    </location>
</feature>
<feature type="transmembrane region" description="Helical" evidence="1">
    <location>
        <begin position="284"/>
        <end position="302"/>
    </location>
</feature>
<gene>
    <name evidence="3" type="ORF">IAC54_04585</name>
</gene>
<evidence type="ECO:0000313" key="4">
    <source>
        <dbReference type="Proteomes" id="UP000823636"/>
    </source>
</evidence>
<sequence length="355" mass="38876">MKKIEQIISLLTCVLLMLAVAINRDGRVFGYDVVSEEPGENMSAIYEKDGYIVVSTKEIGKGIVGYGGPVPLDIYIEDGKIAKVVPGKNSESPRYFNTLAESGFIDSWNGLSLADALNLTPDAVSGATFSSTAVSSGVACGISYYLDNPVSVSKASDQLTEPKQIAAVIVVLSAAIIPLFYKNRKYRIVQQVLNIAVLGFWTGSFISLSLITSYLSNGMNIAVSIVPVLLLAVAFIMPLFGKKNHYCNWVCPMGSMQELAGQIIPFKLKISQRTAKYLNVFREILWFAIMFVMWTGTGFAVMDYEPFTAFMFKQAAPAVLAICIAFVLLSFVVVRPYCRFVCPTGTLMKMSEKNN</sequence>
<dbReference type="GO" id="GO:0010181">
    <property type="term" value="F:FMN binding"/>
    <property type="evidence" value="ECO:0007669"/>
    <property type="project" value="InterPro"/>
</dbReference>
<dbReference type="AlphaFoldDB" id="A0A9D9E255"/>
<dbReference type="InterPro" id="IPR007329">
    <property type="entry name" value="FMN-bd"/>
</dbReference>
<accession>A0A9D9E255</accession>
<dbReference type="InterPro" id="IPR017896">
    <property type="entry name" value="4Fe4S_Fe-S-bd"/>
</dbReference>
<feature type="domain" description="FMN-binding" evidence="2">
    <location>
        <begin position="65"/>
        <end position="145"/>
    </location>
</feature>
<dbReference type="Pfam" id="PF12801">
    <property type="entry name" value="Fer4_5"/>
    <property type="match status" value="2"/>
</dbReference>
<keyword evidence="1" id="KW-0812">Transmembrane</keyword>
<dbReference type="EMBL" id="JADIMW010000049">
    <property type="protein sequence ID" value="MBO8438159.1"/>
    <property type="molecule type" value="Genomic_DNA"/>
</dbReference>
<organism evidence="3 4">
    <name type="scientific">Candidatus Caccoplasma merdipullorum</name>
    <dbReference type="NCBI Taxonomy" id="2840718"/>
    <lineage>
        <taxon>Bacteria</taxon>
        <taxon>Pseudomonadati</taxon>
        <taxon>Bacteroidota</taxon>
        <taxon>Bacteroidia</taxon>
        <taxon>Bacteroidales</taxon>
        <taxon>Bacteroidaceae</taxon>
        <taxon>Bacteroidaceae incertae sedis</taxon>
        <taxon>Candidatus Caccoplasma</taxon>
    </lineage>
</organism>
<protein>
    <submittedName>
        <fullName evidence="3">4Fe-4S binding protein</fullName>
    </submittedName>
</protein>
<evidence type="ECO:0000256" key="1">
    <source>
        <dbReference type="SAM" id="Phobius"/>
    </source>
</evidence>
<comment type="caution">
    <text evidence="3">The sequence shown here is derived from an EMBL/GenBank/DDBJ whole genome shotgun (WGS) entry which is preliminary data.</text>
</comment>
<keyword evidence="1" id="KW-1133">Transmembrane helix</keyword>